<dbReference type="EMBL" id="KF738113">
    <property type="protein sequence ID" value="AHE78339.1"/>
    <property type="molecule type" value="Viral_cRNA"/>
</dbReference>
<evidence type="ECO:0000259" key="8">
    <source>
        <dbReference type="Pfam" id="PF23765"/>
    </source>
</evidence>
<keyword evidence="6" id="KW-0468">Viral matrix protein</keyword>
<sequence length="375" mass="41583">MAGSQIKIPLPKPPDSDSQRLNAFPVIMAQEGKGRLLRQIRLRKILSGDPSDQQITFVNTYGFIRATPETSEFISESSQQKVTPVVTACMLSFGAGPVLEDPQHMLKALDQTDIRVRKTASDKEQILFEINRIPNLFRHHQISADHLIQASSDKYVKSPAKLIAGVNYIYCVTFLSVTVCSASLKFRVARPLLAARSRLVRAVQMEVLLRVTCKKDSQMAKSMLNDPDGEGCIASVWFHLCNLCKGRNKLRSYDENYFASKCRKMNLTVSIGDMWGPTILVHAGGHIPTTAKPFFNSRGWVCHPIHQSSPSLAKTLWSSGCEIKAASAILQGSDYASLAKTDDIIYSKIKVDKDAANYKGVSWSPFRKSASMSNL</sequence>
<evidence type="ECO:0000256" key="2">
    <source>
        <dbReference type="ARBA" id="ARBA00004328"/>
    </source>
</evidence>
<reference evidence="11 15" key="2">
    <citation type="submission" date="2014-09" db="EMBL/GenBank/DDBJ databases">
        <title>Complete genome sequence of Mumps virus genotype G from vaccinated child in Franceville, south-eastern Gabon in 2013.</title>
        <authorList>
            <person name="Berthet N."/>
            <person name="Maganga G.D."/>
        </authorList>
    </citation>
    <scope>NUCLEOTIDE SEQUENCE [LARGE SCALE GENOMIC DNA]</scope>
    <source>
        <strain evidence="11">MuV/Gabon/13/2[G]</strain>
    </source>
</reference>
<dbReference type="EMBL" id="MK033750">
    <property type="protein sequence ID" value="AYI57851.1"/>
    <property type="molecule type" value="Viral_cRNA"/>
</dbReference>
<reference evidence="12" key="3">
    <citation type="journal article" date="2018" name="J. Clin. Microbiol.">
        <title>Monitoring viral genetic variation as a tool to improve molecular diagnostics for Mumps virus.</title>
        <authorList>
            <person name="Dilcher M."/>
            <person name="Barratt K."/>
            <person name="Douglas J."/>
            <person name="Strathdee A."/>
            <person name="Anderson T."/>
            <person name="Werno A."/>
        </authorList>
    </citation>
    <scope>NUCLEOTIDE SEQUENCE</scope>
    <source>
        <strain evidence="12">MuVi/NewPlymouth.NZL/30.17[G]</strain>
    </source>
</reference>
<dbReference type="Proteomes" id="UP000168068">
    <property type="component" value="Segment"/>
</dbReference>
<organism evidence="11 15">
    <name type="scientific">Mumps virus genotype G</name>
    <dbReference type="NCBI Taxonomy" id="1384672"/>
    <lineage>
        <taxon>Viruses</taxon>
        <taxon>Riboviria</taxon>
        <taxon>Orthornavirae</taxon>
        <taxon>Negarnaviricota</taxon>
        <taxon>Haploviricotina</taxon>
        <taxon>Monjiviricetes</taxon>
        <taxon>Mononegavirales</taxon>
        <taxon>Paramyxoviridae</taxon>
        <taxon>Rubulavirinae</taxon>
        <taxon>Orthorubulavirus</taxon>
        <taxon>Orthorubulavirus parotitidis</taxon>
        <taxon>Mumps orthorubulavirus</taxon>
    </lineage>
</organism>
<dbReference type="Gene3D" id="2.70.20.60">
    <property type="entry name" value="Viral matrix protein, C-terminal domain"/>
    <property type="match status" value="1"/>
</dbReference>
<evidence type="ECO:0000256" key="3">
    <source>
        <dbReference type="ARBA" id="ARBA00008405"/>
    </source>
</evidence>
<evidence type="ECO:0000313" key="16">
    <source>
        <dbReference type="Proteomes" id="UP000138245"/>
    </source>
</evidence>
<dbReference type="EMBL" id="KF738114">
    <property type="protein sequence ID" value="AHE78347.1"/>
    <property type="molecule type" value="Viral_cRNA"/>
</dbReference>
<dbReference type="GO" id="GO:0039660">
    <property type="term" value="F:structural constituent of virion"/>
    <property type="evidence" value="ECO:0007669"/>
    <property type="project" value="UniProtKB-KW"/>
</dbReference>
<dbReference type="GO" id="GO:0044423">
    <property type="term" value="C:virion component"/>
    <property type="evidence" value="ECO:0007669"/>
    <property type="project" value="UniProtKB-KW"/>
</dbReference>
<reference evidence="16 17" key="1">
    <citation type="submission" date="2013-10" db="EMBL/GenBank/DDBJ databases">
        <title>Complete genome sequence of mumps wild type strains isolated from India.</title>
        <authorList>
            <person name="Vaidya S.R."/>
            <person name="Chowdhury D.T."/>
            <person name="Kumbhar N.S."/>
        </authorList>
    </citation>
    <scope>NUCLEOTIDE SEQUENCE [LARGE SCALE GENOMIC DNA]</scope>
    <source>
        <strain evidence="9">MuVi/Pune.IND/00.86[G]</strain>
        <strain evidence="10">MuVi/Pune.IND/07.12[G]</strain>
    </source>
</reference>
<protein>
    <recommendedName>
        <fullName evidence="4">Matrix protein</fullName>
    </recommendedName>
</protein>
<evidence type="ECO:0000313" key="13">
    <source>
        <dbReference type="EMBL" id="AYI57851.1"/>
    </source>
</evidence>
<dbReference type="InterPro" id="IPR042540">
    <property type="entry name" value="Matrix_N"/>
</dbReference>
<dbReference type="SMR" id="A0A097I380"/>
<evidence type="ECO:0000313" key="11">
    <source>
        <dbReference type="EMBL" id="AIT55302.1"/>
    </source>
</evidence>
<dbReference type="Gene3D" id="2.70.20.50">
    <property type="entry name" value="Viral matrix protein, N-terminal domain"/>
    <property type="match status" value="1"/>
</dbReference>
<name>A0A097I380_MUMPV</name>
<accession>A0A097I380</accession>
<evidence type="ECO:0000256" key="4">
    <source>
        <dbReference type="ARBA" id="ARBA00017678"/>
    </source>
</evidence>
<gene>
    <name evidence="11" type="primary">M</name>
</gene>
<comment type="similarity">
    <text evidence="3">Belongs to the morbillivirus/respirovirus/rubulavirus M protein family.</text>
</comment>
<feature type="domain" description="Matrix protein C-terminal Paramyxoviridae" evidence="8">
    <location>
        <begin position="186"/>
        <end position="348"/>
    </location>
</feature>
<evidence type="ECO:0000256" key="5">
    <source>
        <dbReference type="ARBA" id="ARBA00022844"/>
    </source>
</evidence>
<dbReference type="EMBL" id="MG765426">
    <property type="protein sequence ID" value="AUN87691.1"/>
    <property type="molecule type" value="Viral_cRNA"/>
</dbReference>
<dbReference type="InterPro" id="IPR000982">
    <property type="entry name" value="Matrix_Paramyxo_N"/>
</dbReference>
<evidence type="ECO:0000313" key="9">
    <source>
        <dbReference type="EMBL" id="AHE78339.1"/>
    </source>
</evidence>
<dbReference type="Proteomes" id="UP000138245">
    <property type="component" value="Genome"/>
</dbReference>
<evidence type="ECO:0000313" key="17">
    <source>
        <dbReference type="Proteomes" id="UP000168068"/>
    </source>
</evidence>
<feature type="domain" description="Matrix protein N-terminal" evidence="7">
    <location>
        <begin position="10"/>
        <end position="183"/>
    </location>
</feature>
<dbReference type="EMBL" id="MT880122">
    <property type="protein sequence ID" value="QNH81626.1"/>
    <property type="molecule type" value="Viral_cRNA"/>
</dbReference>
<dbReference type="Proteomes" id="UP000109287">
    <property type="component" value="Genome"/>
</dbReference>
<evidence type="ECO:0000259" key="7">
    <source>
        <dbReference type="Pfam" id="PF00661"/>
    </source>
</evidence>
<dbReference type="GO" id="GO:0019068">
    <property type="term" value="P:virion assembly"/>
    <property type="evidence" value="ECO:0007669"/>
    <property type="project" value="InterPro"/>
</dbReference>
<evidence type="ECO:0000313" key="12">
    <source>
        <dbReference type="EMBL" id="AUN87691.1"/>
    </source>
</evidence>
<evidence type="ECO:0000313" key="10">
    <source>
        <dbReference type="EMBL" id="AHE78347.1"/>
    </source>
</evidence>
<evidence type="ECO:0000256" key="1">
    <source>
        <dbReference type="ARBA" id="ARBA00002926"/>
    </source>
</evidence>
<comment type="function">
    <text evidence="1">The M protein has a crucial role in virus assembly and interacts with the RNP complex as well as with the viral membrane.</text>
</comment>
<comment type="subcellular location">
    <subcellularLocation>
        <location evidence="2">Virion</location>
    </subcellularLocation>
</comment>
<dbReference type="InterPro" id="IPR042539">
    <property type="entry name" value="Matrix_C"/>
</dbReference>
<dbReference type="EMBL" id="KM597072">
    <property type="protein sequence ID" value="AIT55302.1"/>
    <property type="molecule type" value="Viral_cRNA"/>
</dbReference>
<keyword evidence="5" id="KW-0946">Virion</keyword>
<reference evidence="14" key="5">
    <citation type="journal article" date="2020" name="MSphere">
        <title>Functional Characterization of Circulating Mumps Viruses with Stop Codon Mutations in the Small Hydrophobic Protein.</title>
        <authorList>
            <person name="Stinnett R.C."/>
            <person name="Beck A.S."/>
            <person name="Lopareva E.N."/>
            <person name="McNall R.J."/>
            <person name="Latner D.R."/>
            <person name="Hickman C.J."/>
            <person name="Rota P.A."/>
            <person name="Bankamp B."/>
        </authorList>
    </citation>
    <scope>NUCLEOTIDE SEQUENCE</scope>
    <source>
        <strain evidence="14">MuVs/Hawaii.USA/24.17</strain>
    </source>
</reference>
<dbReference type="InterPro" id="IPR055413">
    <property type="entry name" value="Matrix_Paramyxo_C"/>
</dbReference>
<dbReference type="Pfam" id="PF23765">
    <property type="entry name" value="Matrix_Paramyxo_C"/>
    <property type="match status" value="1"/>
</dbReference>
<dbReference type="Pfam" id="PF00661">
    <property type="entry name" value="Matrix_Paramyxo_N"/>
    <property type="match status" value="1"/>
</dbReference>
<evidence type="ECO:0000313" key="15">
    <source>
        <dbReference type="Proteomes" id="UP000109287"/>
    </source>
</evidence>
<reference evidence="13" key="4">
    <citation type="journal article" date="2019" name="Sci. Rep.">
        <title>Evaluating the use of whole genome sequencing for the investigation of a large mumps outbreak in Ontario, Canada.</title>
        <authorList>
            <person name="Stapleton P.J."/>
            <person name="Eshaghi A."/>
            <person name="Seo C.Y."/>
            <person name="Wilson S."/>
            <person name="Harris T."/>
            <person name="Deeks S.L."/>
            <person name="Bolotin S."/>
            <person name="Goneau L.W."/>
            <person name="Gubbay J.B."/>
            <person name="Patel S.N."/>
        </authorList>
    </citation>
    <scope>NUCLEOTIDE SEQUENCE</scope>
    <source>
        <strain evidence="13">MuVi/Ontario.CAN/09.17/7[G]</strain>
    </source>
</reference>
<proteinExistence type="inferred from homology"/>
<evidence type="ECO:0000313" key="14">
    <source>
        <dbReference type="EMBL" id="QNH81626.1"/>
    </source>
</evidence>
<evidence type="ECO:0000256" key="6">
    <source>
        <dbReference type="ARBA" id="ARBA00023311"/>
    </source>
</evidence>